<gene>
    <name evidence="1" type="ORF">MM415B02428_0021</name>
</gene>
<dbReference type="AlphaFoldDB" id="A0A6M3L6B1"/>
<evidence type="ECO:0000313" key="1">
    <source>
        <dbReference type="EMBL" id="QJA90200.1"/>
    </source>
</evidence>
<accession>A0A6M3L6B1</accession>
<protein>
    <submittedName>
        <fullName evidence="1">Uncharacterized protein</fullName>
    </submittedName>
</protein>
<name>A0A6M3L6B1_9ZZZZ</name>
<proteinExistence type="predicted"/>
<organism evidence="1">
    <name type="scientific">viral metagenome</name>
    <dbReference type="NCBI Taxonomy" id="1070528"/>
    <lineage>
        <taxon>unclassified sequences</taxon>
        <taxon>metagenomes</taxon>
        <taxon>organismal metagenomes</taxon>
    </lineage>
</organism>
<dbReference type="EMBL" id="MT142896">
    <property type="protein sequence ID" value="QJA90200.1"/>
    <property type="molecule type" value="Genomic_DNA"/>
</dbReference>
<reference evidence="1" key="1">
    <citation type="submission" date="2020-03" db="EMBL/GenBank/DDBJ databases">
        <title>The deep terrestrial virosphere.</title>
        <authorList>
            <person name="Holmfeldt K."/>
            <person name="Nilsson E."/>
            <person name="Simone D."/>
            <person name="Lopez-Fernandez M."/>
            <person name="Wu X."/>
            <person name="de Brujin I."/>
            <person name="Lundin D."/>
            <person name="Andersson A."/>
            <person name="Bertilsson S."/>
            <person name="Dopson M."/>
        </authorList>
    </citation>
    <scope>NUCLEOTIDE SEQUENCE</scope>
    <source>
        <strain evidence="1">MM415B02428</strain>
    </source>
</reference>
<sequence length="178" mass="19728">MEKIGRVPESFFLGIKNFKPANGQGDLAMTDQKFEKVEMSAKELEFAKDRDRLAVLNSDDAGKARAMQDCMANPTGKNLNRLVELGNGRKVILNQIKEIQERIEYAPITAMISSFGKPSFEFLTEYIALSSKKGYRVLLDRTKDDTTVSLRLVVNIKGDANSEPVADVVTPDQGPTAK</sequence>